<dbReference type="InterPro" id="IPR050570">
    <property type="entry name" value="Cell_wall_metabolism_enzyme"/>
</dbReference>
<reference evidence="5" key="1">
    <citation type="submission" date="2016-10" db="EMBL/GenBank/DDBJ databases">
        <authorList>
            <person name="Varghese N."/>
            <person name="Submissions S."/>
        </authorList>
    </citation>
    <scope>NUCLEOTIDE SEQUENCE [LARGE SCALE GENOMIC DNA]</scope>
    <source>
        <strain evidence="5">DSM 26542</strain>
    </source>
</reference>
<dbReference type="InterPro" id="IPR011055">
    <property type="entry name" value="Dup_hybrid_motif"/>
</dbReference>
<dbReference type="PANTHER" id="PTHR21666:SF289">
    <property type="entry name" value="L-ALA--D-GLU ENDOPEPTIDASE"/>
    <property type="match status" value="1"/>
</dbReference>
<protein>
    <submittedName>
        <fullName evidence="4">Peptidase family M23</fullName>
    </submittedName>
</protein>
<dbReference type="Proteomes" id="UP000243887">
    <property type="component" value="Unassembled WGS sequence"/>
</dbReference>
<keyword evidence="2" id="KW-1133">Transmembrane helix</keyword>
<keyword evidence="2" id="KW-0812">Transmembrane</keyword>
<keyword evidence="1" id="KW-0732">Signal</keyword>
<dbReference type="CDD" id="cd12797">
    <property type="entry name" value="M23_peptidase"/>
    <property type="match status" value="1"/>
</dbReference>
<organism evidence="4 5">
    <name type="scientific">Myroides guanonis</name>
    <dbReference type="NCBI Taxonomy" id="1150112"/>
    <lineage>
        <taxon>Bacteria</taxon>
        <taxon>Pseudomonadati</taxon>
        <taxon>Bacteroidota</taxon>
        <taxon>Flavobacteriia</taxon>
        <taxon>Flavobacteriales</taxon>
        <taxon>Flavobacteriaceae</taxon>
        <taxon>Myroides</taxon>
    </lineage>
</organism>
<feature type="transmembrane region" description="Helical" evidence="2">
    <location>
        <begin position="39"/>
        <end position="63"/>
    </location>
</feature>
<dbReference type="InterPro" id="IPR016047">
    <property type="entry name" value="M23ase_b-sheet_dom"/>
</dbReference>
<evidence type="ECO:0000313" key="4">
    <source>
        <dbReference type="EMBL" id="SFJ47027.1"/>
    </source>
</evidence>
<dbReference type="SUPFAM" id="SSF51261">
    <property type="entry name" value="Duplicated hybrid motif"/>
    <property type="match status" value="1"/>
</dbReference>
<keyword evidence="2" id="KW-0472">Membrane</keyword>
<dbReference type="GO" id="GO:0004222">
    <property type="term" value="F:metalloendopeptidase activity"/>
    <property type="evidence" value="ECO:0007669"/>
    <property type="project" value="TreeGrafter"/>
</dbReference>
<evidence type="ECO:0000313" key="5">
    <source>
        <dbReference type="Proteomes" id="UP000243887"/>
    </source>
</evidence>
<name>A0A1I3RP36_9FLAO</name>
<gene>
    <name evidence="4" type="ORF">SAMN04487893_10878</name>
</gene>
<evidence type="ECO:0000256" key="1">
    <source>
        <dbReference type="ARBA" id="ARBA00022729"/>
    </source>
</evidence>
<dbReference type="STRING" id="1150112.SAMN04487893_10878"/>
<dbReference type="Pfam" id="PF01551">
    <property type="entry name" value="Peptidase_M23"/>
    <property type="match status" value="1"/>
</dbReference>
<proteinExistence type="predicted"/>
<evidence type="ECO:0000256" key="2">
    <source>
        <dbReference type="SAM" id="Phobius"/>
    </source>
</evidence>
<dbReference type="Gene3D" id="2.70.70.10">
    <property type="entry name" value="Glucose Permease (Domain IIA)"/>
    <property type="match status" value="1"/>
</dbReference>
<feature type="domain" description="M23ase beta-sheet core" evidence="3">
    <location>
        <begin position="187"/>
        <end position="280"/>
    </location>
</feature>
<evidence type="ECO:0000259" key="3">
    <source>
        <dbReference type="Pfam" id="PF01551"/>
    </source>
</evidence>
<keyword evidence="5" id="KW-1185">Reference proteome</keyword>
<dbReference type="AlphaFoldDB" id="A0A1I3RP36"/>
<dbReference type="PANTHER" id="PTHR21666">
    <property type="entry name" value="PEPTIDASE-RELATED"/>
    <property type="match status" value="1"/>
</dbReference>
<accession>A0A1I3RP36</accession>
<sequence length="287" mass="32451">MSEKRLKRQHLKKRFLNKNRLVLLNENTFEEILSFKLNLLNVVGGTLTLFFMLIVSTVILMVFTPMKEFIPGYSSTELKENAIELSFKVDSLEQVISKNERYLASLQKVLTGDVAVSKSAIDSLNKVQDLEEQLEQIKPSEKDLKLRELVRLEDKYNVFKEASPKVNSVLFAPLKGSIVKKYDVANKHYALDIASPINTPIKAITKGMVLFSDWTPKDGYSIILLHEEGLISVYKHASSLTKSQGDQVKSGEVIALTGGGIEDSSHFHFELWKDSNPLDPTLFIDFQ</sequence>
<dbReference type="EMBL" id="FORU01000008">
    <property type="protein sequence ID" value="SFJ47027.1"/>
    <property type="molecule type" value="Genomic_DNA"/>
</dbReference>
<dbReference type="OrthoDB" id="9814377at2"/>